<dbReference type="PANTHER" id="PTHR43205">
    <property type="entry name" value="PROSTAGLANDIN REDUCTASE"/>
    <property type="match status" value="1"/>
</dbReference>
<dbReference type="Gene3D" id="3.40.50.720">
    <property type="entry name" value="NAD(P)-binding Rossmann-like Domain"/>
    <property type="match status" value="1"/>
</dbReference>
<organism evidence="1 2">
    <name type="scientific">Quercus suber</name>
    <name type="common">Cork oak</name>
    <dbReference type="NCBI Taxonomy" id="58331"/>
    <lineage>
        <taxon>Eukaryota</taxon>
        <taxon>Viridiplantae</taxon>
        <taxon>Streptophyta</taxon>
        <taxon>Embryophyta</taxon>
        <taxon>Tracheophyta</taxon>
        <taxon>Spermatophyta</taxon>
        <taxon>Magnoliopsida</taxon>
        <taxon>eudicotyledons</taxon>
        <taxon>Gunneridae</taxon>
        <taxon>Pentapetalae</taxon>
        <taxon>rosids</taxon>
        <taxon>fabids</taxon>
        <taxon>Fagales</taxon>
        <taxon>Fagaceae</taxon>
        <taxon>Quercus</taxon>
    </lineage>
</organism>
<dbReference type="Gene3D" id="3.90.180.10">
    <property type="entry name" value="Medium-chain alcohol dehydrogenases, catalytic domain"/>
    <property type="match status" value="1"/>
</dbReference>
<dbReference type="PANTHER" id="PTHR43205:SF7">
    <property type="entry name" value="PROSTAGLANDIN REDUCTASE 1"/>
    <property type="match status" value="1"/>
</dbReference>
<accession>A0AAW0K2T1</accession>
<dbReference type="GO" id="GO:0032440">
    <property type="term" value="F:2-alkenal reductase [NAD(P)H] activity"/>
    <property type="evidence" value="ECO:0007669"/>
    <property type="project" value="TreeGrafter"/>
</dbReference>
<dbReference type="InterPro" id="IPR011032">
    <property type="entry name" value="GroES-like_sf"/>
</dbReference>
<dbReference type="InterPro" id="IPR045010">
    <property type="entry name" value="MDR_fam"/>
</dbReference>
<evidence type="ECO:0000313" key="2">
    <source>
        <dbReference type="Proteomes" id="UP000237347"/>
    </source>
</evidence>
<dbReference type="AlphaFoldDB" id="A0AAW0K2T1"/>
<gene>
    <name evidence="1" type="primary">DBR_4</name>
    <name evidence="1" type="ORF">CFP56_025708</name>
</gene>
<dbReference type="SUPFAM" id="SSF50129">
    <property type="entry name" value="GroES-like"/>
    <property type="match status" value="1"/>
</dbReference>
<name>A0AAW0K2T1_QUESU</name>
<comment type="caution">
    <text evidence="1">The sequence shown here is derived from an EMBL/GenBank/DDBJ whole genome shotgun (WGS) entry which is preliminary data.</text>
</comment>
<dbReference type="EMBL" id="PKMF04000409">
    <property type="protein sequence ID" value="KAK7833187.1"/>
    <property type="molecule type" value="Genomic_DNA"/>
</dbReference>
<protein>
    <submittedName>
        <fullName evidence="1">2-alkenal reductase (Nadp(+)-dependent)</fullName>
    </submittedName>
</protein>
<reference evidence="1 2" key="1">
    <citation type="journal article" date="2018" name="Sci. Data">
        <title>The draft genome sequence of cork oak.</title>
        <authorList>
            <person name="Ramos A.M."/>
            <person name="Usie A."/>
            <person name="Barbosa P."/>
            <person name="Barros P.M."/>
            <person name="Capote T."/>
            <person name="Chaves I."/>
            <person name="Simoes F."/>
            <person name="Abreu I."/>
            <person name="Carrasquinho I."/>
            <person name="Faro C."/>
            <person name="Guimaraes J.B."/>
            <person name="Mendonca D."/>
            <person name="Nobrega F."/>
            <person name="Rodrigues L."/>
            <person name="Saibo N.J.M."/>
            <person name="Varela M.C."/>
            <person name="Egas C."/>
            <person name="Matos J."/>
            <person name="Miguel C.M."/>
            <person name="Oliveira M.M."/>
            <person name="Ricardo C.P."/>
            <person name="Goncalves S."/>
        </authorList>
    </citation>
    <scope>NUCLEOTIDE SEQUENCE [LARGE SCALE GENOMIC DNA]</scope>
    <source>
        <strain evidence="2">cv. HL8</strain>
    </source>
</reference>
<evidence type="ECO:0000313" key="1">
    <source>
        <dbReference type="EMBL" id="KAK7833187.1"/>
    </source>
</evidence>
<keyword evidence="2" id="KW-1185">Reference proteome</keyword>
<sequence>MAGFLAIEYYHLYPKFLDHILPYIRESKIVYVEDLAKGLENGAAALLGLFSGRNVGKQVLVVARE</sequence>
<proteinExistence type="predicted"/>
<dbReference type="Proteomes" id="UP000237347">
    <property type="component" value="Unassembled WGS sequence"/>
</dbReference>